<dbReference type="PROSITE" id="PS50077">
    <property type="entry name" value="HEAT_REPEAT"/>
    <property type="match status" value="1"/>
</dbReference>
<gene>
    <name evidence="3" type="ORF">F4X14_14230</name>
</gene>
<dbReference type="Gene3D" id="2.60.120.620">
    <property type="entry name" value="q2cbj1_9rhob like domain"/>
    <property type="match status" value="1"/>
</dbReference>
<dbReference type="GO" id="GO:0016706">
    <property type="term" value="F:2-oxoglutarate-dependent dioxygenase activity"/>
    <property type="evidence" value="ECO:0007669"/>
    <property type="project" value="UniProtKB-ARBA"/>
</dbReference>
<accession>A0A6B1D948</accession>
<dbReference type="InterPro" id="IPR011989">
    <property type="entry name" value="ARM-like"/>
</dbReference>
<keyword evidence="2" id="KW-0472">Membrane</keyword>
<proteinExistence type="predicted"/>
<name>A0A6B1D948_9CHLR</name>
<keyword evidence="3" id="KW-0560">Oxidoreductase</keyword>
<reference evidence="3" key="1">
    <citation type="submission" date="2019-09" db="EMBL/GenBank/DDBJ databases">
        <title>Characterisation of the sponge microbiome using genome-centric metagenomics.</title>
        <authorList>
            <person name="Engelberts J.P."/>
            <person name="Robbins S.J."/>
            <person name="De Goeij J.M."/>
            <person name="Aranda M."/>
            <person name="Bell S.C."/>
            <person name="Webster N.S."/>
        </authorList>
    </citation>
    <scope>NUCLEOTIDE SEQUENCE</scope>
    <source>
        <strain evidence="3">SB0661_bin_32</strain>
    </source>
</reference>
<keyword evidence="2" id="KW-1133">Transmembrane helix</keyword>
<dbReference type="InterPro" id="IPR008775">
    <property type="entry name" value="Phytyl_CoA_dOase-like"/>
</dbReference>
<dbReference type="AlphaFoldDB" id="A0A6B1D948"/>
<dbReference type="InterPro" id="IPR016024">
    <property type="entry name" value="ARM-type_fold"/>
</dbReference>
<comment type="caution">
    <text evidence="3">The sequence shown here is derived from an EMBL/GenBank/DDBJ whole genome shotgun (WGS) entry which is preliminary data.</text>
</comment>
<evidence type="ECO:0000256" key="2">
    <source>
        <dbReference type="SAM" id="Phobius"/>
    </source>
</evidence>
<dbReference type="SUPFAM" id="SSF51197">
    <property type="entry name" value="Clavaminate synthase-like"/>
    <property type="match status" value="1"/>
</dbReference>
<keyword evidence="2" id="KW-0812">Transmembrane</keyword>
<dbReference type="Pfam" id="PF05721">
    <property type="entry name" value="PhyH"/>
    <property type="match status" value="1"/>
</dbReference>
<evidence type="ECO:0000256" key="1">
    <source>
        <dbReference type="ARBA" id="ARBA00045876"/>
    </source>
</evidence>
<dbReference type="SMART" id="SM00567">
    <property type="entry name" value="EZ_HEAT"/>
    <property type="match status" value="3"/>
</dbReference>
<protein>
    <submittedName>
        <fullName evidence="3">Phytanoyl-CoA dioxygenase</fullName>
    </submittedName>
</protein>
<dbReference type="InterPro" id="IPR021133">
    <property type="entry name" value="HEAT_type_2"/>
</dbReference>
<sequence length="547" mass="60353">MFSATTIGVVTPSDSRFSNLLPSAGWSWIAGVSAAVVWLISFSLASKRDGTFGPLNCQDLRIRHVILTNTLRLPNRFSSSCQRLANHPPPEQELPEMKLLNDSQMQEFIVNGYVKVNAAFTPAFHESVRAQAEEIFSTTGNPGNDILPAIPQLADLLTHPAVTGALTSILGPGYAMHPHRHCHLTPPRQEGQRHHQDSYEDDQNVRHHRTRWAMAFYYPQDVNVEMGPTSVLPASQYYTSRDQAEKREEVLLSGDAGAVTIVHYDLWHRAATNHTDRNRYMIKFLFCRMAEPTAPGWHSTNPSWSESAAGEELPRLWRSVWNWYLGNELSCGSQDAASQMNGSAVRTDDALRVESRGLSEPEQMEDVYRLASQGPKGSAALTERLSREALELLDHNQAAQHTNPSQLFSGYGLSAQGAAAVPYLLELLRSEDWPLRAAAADILGDVGRPAGNAVPFLVDSLADDSEWVRRNAAEALGNIGSAESVPQLARLLVKDSCHFVRHNAALSLAKIGRDADAASSSLQKALDDTNLYVRENARLALARIHME</sequence>
<keyword evidence="3" id="KW-0223">Dioxygenase</keyword>
<dbReference type="Gene3D" id="1.25.10.10">
    <property type="entry name" value="Leucine-rich Repeat Variant"/>
    <property type="match status" value="1"/>
</dbReference>
<comment type="function">
    <text evidence="1">Catalyzes the hydroxylation of the N(6)-(4-aminobutyl)-L-lysine intermediate produced by deoxyhypusine synthase/DHPS on a critical lysine of the eukaryotic translation initiation factor 5A/eIF-5A. This is the second step of the post-translational modification of that lysine into an unusual amino acid residue named hypusine. Hypusination is unique to mature eIF-5A factor and is essential for its function.</text>
</comment>
<organism evidence="3">
    <name type="scientific">Caldilineaceae bacterium SB0661_bin_32</name>
    <dbReference type="NCBI Taxonomy" id="2605255"/>
    <lineage>
        <taxon>Bacteria</taxon>
        <taxon>Bacillati</taxon>
        <taxon>Chloroflexota</taxon>
        <taxon>Caldilineae</taxon>
        <taxon>Caldilineales</taxon>
        <taxon>Caldilineaceae</taxon>
    </lineage>
</organism>
<dbReference type="EMBL" id="VXMH01000072">
    <property type="protein sequence ID" value="MYC96116.1"/>
    <property type="molecule type" value="Genomic_DNA"/>
</dbReference>
<dbReference type="PANTHER" id="PTHR12697:SF5">
    <property type="entry name" value="DEOXYHYPUSINE HYDROXYLASE"/>
    <property type="match status" value="1"/>
</dbReference>
<dbReference type="SUPFAM" id="SSF48371">
    <property type="entry name" value="ARM repeat"/>
    <property type="match status" value="1"/>
</dbReference>
<dbReference type="PANTHER" id="PTHR12697">
    <property type="entry name" value="PBS LYASE HEAT-LIKE PROTEIN"/>
    <property type="match status" value="1"/>
</dbReference>
<feature type="transmembrane region" description="Helical" evidence="2">
    <location>
        <begin position="25"/>
        <end position="45"/>
    </location>
</feature>
<dbReference type="Pfam" id="PF13646">
    <property type="entry name" value="HEAT_2"/>
    <property type="match status" value="1"/>
</dbReference>
<dbReference type="InterPro" id="IPR004155">
    <property type="entry name" value="PBS_lyase_HEAT"/>
</dbReference>
<evidence type="ECO:0000313" key="3">
    <source>
        <dbReference type="EMBL" id="MYC96116.1"/>
    </source>
</evidence>